<evidence type="ECO:0000313" key="7">
    <source>
        <dbReference type="EnsemblPlants" id="KRH18457"/>
    </source>
</evidence>
<dbReference type="FunFam" id="3.40.50.2000:FF:000019">
    <property type="entry name" value="Glycosyltransferase"/>
    <property type="match status" value="1"/>
</dbReference>
<reference evidence="6" key="3">
    <citation type="submission" date="2018-07" db="EMBL/GenBank/DDBJ databases">
        <title>WGS assembly of Glycine max.</title>
        <authorList>
            <person name="Schmutz J."/>
            <person name="Cannon S."/>
            <person name="Schlueter J."/>
            <person name="Ma J."/>
            <person name="Mitros T."/>
            <person name="Nelson W."/>
            <person name="Hyten D."/>
            <person name="Song Q."/>
            <person name="Thelen J."/>
            <person name="Cheng J."/>
            <person name="Xu D."/>
            <person name="Hellsten U."/>
            <person name="May G."/>
            <person name="Yu Y."/>
            <person name="Sakurai T."/>
            <person name="Umezawa T."/>
            <person name="Bhattacharyya M."/>
            <person name="Sandhu D."/>
            <person name="Valliyodan B."/>
            <person name="Lindquist E."/>
            <person name="Peto M."/>
            <person name="Grant D."/>
            <person name="Shu S."/>
            <person name="Goodstein D."/>
            <person name="Barry K."/>
            <person name="Futrell-Griggs M."/>
            <person name="Abernathy B."/>
            <person name="Du J."/>
            <person name="Tian Z."/>
            <person name="Zhu L."/>
            <person name="Gill N."/>
            <person name="Joshi T."/>
            <person name="Libault M."/>
            <person name="Sethuraman A."/>
            <person name="Zhang X."/>
            <person name="Shinozaki K."/>
            <person name="Nguyen H."/>
            <person name="Wing R."/>
            <person name="Cregan P."/>
            <person name="Specht J."/>
            <person name="Grimwood J."/>
            <person name="Rokhsar D."/>
            <person name="Stacey G."/>
            <person name="Shoemaker R."/>
            <person name="Jackson S."/>
        </authorList>
    </citation>
    <scope>NUCLEOTIDE SEQUENCE</scope>
    <source>
        <tissue evidence="6">Callus</tissue>
    </source>
</reference>
<dbReference type="CDD" id="cd03784">
    <property type="entry name" value="GT1_Gtf-like"/>
    <property type="match status" value="1"/>
</dbReference>
<dbReference type="EnsemblPlants" id="KRH18457">
    <property type="protein sequence ID" value="KRH18457"/>
    <property type="gene ID" value="GLYMA_13G061600"/>
</dbReference>
<comment type="similarity">
    <text evidence="1 4">Belongs to the UDP-glycosyltransferase family.</text>
</comment>
<evidence type="ECO:0000313" key="8">
    <source>
        <dbReference type="Proteomes" id="UP000008827"/>
    </source>
</evidence>
<protein>
    <recommendedName>
        <fullName evidence="5">Glycosyltransferase</fullName>
        <ecNumber evidence="5">2.4.1.-</ecNumber>
    </recommendedName>
</protein>
<accession>A0A0R0GSW1</accession>
<dbReference type="InterPro" id="IPR002213">
    <property type="entry name" value="UDP_glucos_trans"/>
</dbReference>
<dbReference type="SUPFAM" id="SSF53756">
    <property type="entry name" value="UDP-Glycosyltransferase/glycogen phosphorylase"/>
    <property type="match status" value="1"/>
</dbReference>
<organism evidence="6">
    <name type="scientific">Glycine max</name>
    <name type="common">Soybean</name>
    <name type="synonym">Glycine hispida</name>
    <dbReference type="NCBI Taxonomy" id="3847"/>
    <lineage>
        <taxon>Eukaryota</taxon>
        <taxon>Viridiplantae</taxon>
        <taxon>Streptophyta</taxon>
        <taxon>Embryophyta</taxon>
        <taxon>Tracheophyta</taxon>
        <taxon>Spermatophyta</taxon>
        <taxon>Magnoliopsida</taxon>
        <taxon>eudicotyledons</taxon>
        <taxon>Gunneridae</taxon>
        <taxon>Pentapetalae</taxon>
        <taxon>rosids</taxon>
        <taxon>fabids</taxon>
        <taxon>Fabales</taxon>
        <taxon>Fabaceae</taxon>
        <taxon>Papilionoideae</taxon>
        <taxon>50 kb inversion clade</taxon>
        <taxon>NPAAA clade</taxon>
        <taxon>indigoferoid/millettioid clade</taxon>
        <taxon>Phaseoleae</taxon>
        <taxon>Glycine</taxon>
        <taxon>Glycine subgen. Soja</taxon>
    </lineage>
</organism>
<dbReference type="PANTHER" id="PTHR11926">
    <property type="entry name" value="GLUCOSYL/GLUCURONOSYL TRANSFERASES"/>
    <property type="match status" value="1"/>
</dbReference>
<dbReference type="EC" id="2.4.1.-" evidence="5"/>
<gene>
    <name evidence="7" type="primary">LOC100783007</name>
    <name evidence="6" type="ORF">GLYMA_13G061600</name>
</gene>
<evidence type="ECO:0000256" key="3">
    <source>
        <dbReference type="ARBA" id="ARBA00022679"/>
    </source>
</evidence>
<dbReference type="PROSITE" id="PS00375">
    <property type="entry name" value="UDPGT"/>
    <property type="match status" value="1"/>
</dbReference>
<evidence type="ECO:0000256" key="4">
    <source>
        <dbReference type="RuleBase" id="RU003718"/>
    </source>
</evidence>
<dbReference type="GO" id="GO:0080044">
    <property type="term" value="F:quercetin 7-O-glucosyltransferase activity"/>
    <property type="evidence" value="ECO:0000318"/>
    <property type="project" value="GO_Central"/>
</dbReference>
<evidence type="ECO:0000313" key="6">
    <source>
        <dbReference type="EMBL" id="KRH18457.1"/>
    </source>
</evidence>
<reference evidence="6 7" key="1">
    <citation type="journal article" date="2010" name="Nature">
        <title>Genome sequence of the palaeopolyploid soybean.</title>
        <authorList>
            <person name="Schmutz J."/>
            <person name="Cannon S.B."/>
            <person name="Schlueter J."/>
            <person name="Ma J."/>
            <person name="Mitros T."/>
            <person name="Nelson W."/>
            <person name="Hyten D.L."/>
            <person name="Song Q."/>
            <person name="Thelen J.J."/>
            <person name="Cheng J."/>
            <person name="Xu D."/>
            <person name="Hellsten U."/>
            <person name="May G.D."/>
            <person name="Yu Y."/>
            <person name="Sakurai T."/>
            <person name="Umezawa T."/>
            <person name="Bhattacharyya M.K."/>
            <person name="Sandhu D."/>
            <person name="Valliyodan B."/>
            <person name="Lindquist E."/>
            <person name="Peto M."/>
            <person name="Grant D."/>
            <person name="Shu S."/>
            <person name="Goodstein D."/>
            <person name="Barry K."/>
            <person name="Futrell-Griggs M."/>
            <person name="Abernathy B."/>
            <person name="Du J."/>
            <person name="Tian Z."/>
            <person name="Zhu L."/>
            <person name="Gill N."/>
            <person name="Joshi T."/>
            <person name="Libault M."/>
            <person name="Sethuraman A."/>
            <person name="Zhang X.-C."/>
            <person name="Shinozaki K."/>
            <person name="Nguyen H.T."/>
            <person name="Wing R.A."/>
            <person name="Cregan P."/>
            <person name="Specht J."/>
            <person name="Grimwood J."/>
            <person name="Rokhsar D."/>
            <person name="Stacey G."/>
            <person name="Shoemaker R.C."/>
            <person name="Jackson S.A."/>
        </authorList>
    </citation>
    <scope>NUCLEOTIDE SEQUENCE [LARGE SCALE GENOMIC DNA]</scope>
    <source>
        <strain evidence="7">cv. Williams 82</strain>
        <tissue evidence="6">Callus</tissue>
    </source>
</reference>
<dbReference type="InterPro" id="IPR035595">
    <property type="entry name" value="UDP_glycos_trans_CS"/>
</dbReference>
<dbReference type="Pfam" id="PF00201">
    <property type="entry name" value="UDPGT"/>
    <property type="match status" value="1"/>
</dbReference>
<sequence>MREMEEKNMARRAHCLVLAYPLQGHINPILQFSKLLEHQGSRITLVTYRFYQNNLQRVPPSFAIETISDGFDQGGPIHAESHKAYMDRSTQVGSESLAELLEKLGQSKNHVDCVIYDSFFPWALDVAKSFGIMGAVFLTQNMTVNSIYYHVHLGKLQVPLTEHEFSLPSLPKLQLEDMPSFLLTYVEHPYYLDFFVDQFSNIDKADWVLCNTFYELDKEVANWITKIWPKFRNIGPNIPSMFLDKRHEDDKDYGVAQFESEECIEWLNDKPKGSVVYVSFGSIAMLGGEQMEELAYGLNECSNYFLWVVRASEEIKLPRGFEKKSEKGLIVTWCSQLKVLAHEAIGCFVTHCGWNSTLETLCIGVPTIAIPHWSDQTTNAKLMADVWKIGIRAQTNEKKIVRRETLKQCIRDVMESEEGKVIKSNVIQWKTLALKAIGEGGSSYQNIIEFTNNLFCSQAS</sequence>
<evidence type="ECO:0000256" key="2">
    <source>
        <dbReference type="ARBA" id="ARBA00022676"/>
    </source>
</evidence>
<dbReference type="AlphaFoldDB" id="A0A0R0GSW1"/>
<dbReference type="Gramene" id="KRH18457">
    <property type="protein sequence ID" value="KRH18457"/>
    <property type="gene ID" value="GLYMA_13G061600"/>
</dbReference>
<dbReference type="FunFam" id="3.40.50.2000:FF:000057">
    <property type="entry name" value="Glycosyltransferase"/>
    <property type="match status" value="1"/>
</dbReference>
<dbReference type="SMR" id="A0A0R0GSW1"/>
<reference evidence="7" key="2">
    <citation type="submission" date="2018-02" db="UniProtKB">
        <authorList>
            <consortium name="EnsemblPlants"/>
        </authorList>
    </citation>
    <scope>IDENTIFICATION</scope>
    <source>
        <strain evidence="7">Williams 82</strain>
    </source>
</reference>
<evidence type="ECO:0000256" key="1">
    <source>
        <dbReference type="ARBA" id="ARBA00009995"/>
    </source>
</evidence>
<keyword evidence="2 4" id="KW-0328">Glycosyltransferase</keyword>
<name>A0A0R0GSW1_SOYBN</name>
<dbReference type="GO" id="GO:0032787">
    <property type="term" value="P:monocarboxylic acid metabolic process"/>
    <property type="evidence" value="ECO:0007669"/>
    <property type="project" value="UniProtKB-ARBA"/>
</dbReference>
<dbReference type="PANTHER" id="PTHR11926:SF1545">
    <property type="entry name" value="GLYCOSYLTRANSFERASE"/>
    <property type="match status" value="1"/>
</dbReference>
<dbReference type="OMA" id="IWPKFRN"/>
<dbReference type="GO" id="GO:0080043">
    <property type="term" value="F:quercetin 3-O-glucosyltransferase activity"/>
    <property type="evidence" value="ECO:0000318"/>
    <property type="project" value="GO_Central"/>
</dbReference>
<keyword evidence="3 4" id="KW-0808">Transferase</keyword>
<dbReference type="Proteomes" id="UP000008827">
    <property type="component" value="Chromosome 13"/>
</dbReference>
<dbReference type="PaxDb" id="3847-GLYMA13G05580.1"/>
<dbReference type="Gene3D" id="3.40.50.2000">
    <property type="entry name" value="Glycogen Phosphorylase B"/>
    <property type="match status" value="2"/>
</dbReference>
<dbReference type="OrthoDB" id="5835829at2759"/>
<dbReference type="EMBL" id="CM000846">
    <property type="protein sequence ID" value="KRH18457.1"/>
    <property type="molecule type" value="Genomic_DNA"/>
</dbReference>
<dbReference type="GO" id="GO:0005737">
    <property type="term" value="C:cytoplasm"/>
    <property type="evidence" value="ECO:0000318"/>
    <property type="project" value="GO_Central"/>
</dbReference>
<evidence type="ECO:0000256" key="5">
    <source>
        <dbReference type="RuleBase" id="RU362057"/>
    </source>
</evidence>
<proteinExistence type="inferred from homology"/>
<keyword evidence="8" id="KW-1185">Reference proteome</keyword>